<feature type="transmembrane region" description="Helical" evidence="3">
    <location>
        <begin position="265"/>
        <end position="284"/>
    </location>
</feature>
<protein>
    <recommendedName>
        <fullName evidence="6">Sortase A</fullName>
    </recommendedName>
</protein>
<feature type="active site" description="Acyl-thioester intermediate" evidence="1">
    <location>
        <position position="228"/>
    </location>
</feature>
<feature type="transmembrane region" description="Helical" evidence="3">
    <location>
        <begin position="15"/>
        <end position="34"/>
    </location>
</feature>
<keyword evidence="3" id="KW-1133">Transmembrane helix</keyword>
<gene>
    <name evidence="4" type="ORF">LEUCIP111803_01032</name>
</gene>
<feature type="active site" description="Proton donor/acceptor" evidence="1">
    <location>
        <position position="166"/>
    </location>
</feature>
<keyword evidence="3" id="KW-0472">Membrane</keyword>
<dbReference type="EMBL" id="CAJVAP010000009">
    <property type="protein sequence ID" value="CAG7607524.1"/>
    <property type="molecule type" value="Genomic_DNA"/>
</dbReference>
<evidence type="ECO:0000256" key="1">
    <source>
        <dbReference type="PIRSR" id="PIRSR605754-1"/>
    </source>
</evidence>
<dbReference type="Proteomes" id="UP000693892">
    <property type="component" value="Unassembled WGS sequence"/>
</dbReference>
<dbReference type="CDD" id="cd05827">
    <property type="entry name" value="Sortase_C"/>
    <property type="match status" value="1"/>
</dbReference>
<organism evidence="4 5">
    <name type="scientific">Leucobacter soli</name>
    <dbReference type="NCBI Taxonomy" id="2812850"/>
    <lineage>
        <taxon>Bacteria</taxon>
        <taxon>Bacillati</taxon>
        <taxon>Actinomycetota</taxon>
        <taxon>Actinomycetes</taxon>
        <taxon>Micrococcales</taxon>
        <taxon>Microbacteriaceae</taxon>
        <taxon>Leucobacter</taxon>
    </lineage>
</organism>
<evidence type="ECO:0008006" key="6">
    <source>
        <dbReference type="Google" id="ProtNLM"/>
    </source>
</evidence>
<proteinExistence type="predicted"/>
<name>A0A916NH55_9MICO</name>
<dbReference type="InterPro" id="IPR005754">
    <property type="entry name" value="Sortase"/>
</dbReference>
<dbReference type="InterPro" id="IPR042002">
    <property type="entry name" value="Sortase_C"/>
</dbReference>
<accession>A0A916NH55</accession>
<dbReference type="AlphaFoldDB" id="A0A916NH55"/>
<evidence type="ECO:0000256" key="2">
    <source>
        <dbReference type="SAM" id="MobiDB-lite"/>
    </source>
</evidence>
<sequence length="327" mass="34970">MSAPVQPRTRARRRLALNIGLQVVAMLGIALLVYPDAANWFARLGHNAEISGYVERVASTPPAERQRILDAAYDYNDQLEPGPLTDPYISLSEDEAQRSDVYLAYEEMLRVSGTDAVGTLSYPRLDIGLPIYHGTSDETIAKGVGHLYGTSLPVGGPSTRAVLTAHSGLPNAKLFTSLPQAQVGDTFWISVLGEDHHYRVERTETVLPGETDSLEIVEGEDWVTLFTCTPIGVNSHRFMVHAVRIADPEASGEEVIGGDGLTAGFPWWAVWFVGGSGALGWFLFAPPRKKKRKGAGAPGSGDAGAVSDSGSAEQARASDDPAPSNDG</sequence>
<dbReference type="NCBIfam" id="NF033745">
    <property type="entry name" value="class_C_sortase"/>
    <property type="match status" value="1"/>
</dbReference>
<dbReference type="Pfam" id="PF04203">
    <property type="entry name" value="Sortase"/>
    <property type="match status" value="1"/>
</dbReference>
<feature type="compositionally biased region" description="Low complexity" evidence="2">
    <location>
        <begin position="303"/>
        <end position="312"/>
    </location>
</feature>
<comment type="caution">
    <text evidence="4">The sequence shown here is derived from an EMBL/GenBank/DDBJ whole genome shotgun (WGS) entry which is preliminary data.</text>
</comment>
<reference evidence="4" key="1">
    <citation type="submission" date="2021-06" db="EMBL/GenBank/DDBJ databases">
        <authorList>
            <person name="Criscuolo A."/>
        </authorList>
    </citation>
    <scope>NUCLEOTIDE SEQUENCE</scope>
    <source>
        <strain evidence="4">CIP111803</strain>
    </source>
</reference>
<dbReference type="NCBIfam" id="TIGR01076">
    <property type="entry name" value="sortase_fam"/>
    <property type="match status" value="1"/>
</dbReference>
<evidence type="ECO:0000256" key="3">
    <source>
        <dbReference type="SAM" id="Phobius"/>
    </source>
</evidence>
<evidence type="ECO:0000313" key="5">
    <source>
        <dbReference type="Proteomes" id="UP000693892"/>
    </source>
</evidence>
<dbReference type="RefSeq" id="WP_236021980.1">
    <property type="nucleotide sequence ID" value="NZ_CAJVAP010000009.1"/>
</dbReference>
<keyword evidence="3" id="KW-0812">Transmembrane</keyword>
<evidence type="ECO:0000313" key="4">
    <source>
        <dbReference type="EMBL" id="CAG7607524.1"/>
    </source>
</evidence>
<feature type="region of interest" description="Disordered" evidence="2">
    <location>
        <begin position="289"/>
        <end position="327"/>
    </location>
</feature>
<keyword evidence="5" id="KW-1185">Reference proteome</keyword>